<feature type="domain" description="DUF4349" evidence="5">
    <location>
        <begin position="77"/>
        <end position="285"/>
    </location>
</feature>
<reference evidence="6" key="1">
    <citation type="submission" date="2021-01" db="EMBL/GenBank/DDBJ databases">
        <title>Whole genome shotgun sequence of Rhizocola hellebori NBRC 109834.</title>
        <authorList>
            <person name="Komaki H."/>
            <person name="Tamura T."/>
        </authorList>
    </citation>
    <scope>NUCLEOTIDE SEQUENCE</scope>
    <source>
        <strain evidence="6">NBRC 109834</strain>
    </source>
</reference>
<feature type="transmembrane region" description="Helical" evidence="3">
    <location>
        <begin position="263"/>
        <end position="288"/>
    </location>
</feature>
<keyword evidence="4" id="KW-0732">Signal</keyword>
<evidence type="ECO:0000313" key="6">
    <source>
        <dbReference type="EMBL" id="GIH09215.1"/>
    </source>
</evidence>
<organism evidence="6 7">
    <name type="scientific">Rhizocola hellebori</name>
    <dbReference type="NCBI Taxonomy" id="1392758"/>
    <lineage>
        <taxon>Bacteria</taxon>
        <taxon>Bacillati</taxon>
        <taxon>Actinomycetota</taxon>
        <taxon>Actinomycetes</taxon>
        <taxon>Micromonosporales</taxon>
        <taxon>Micromonosporaceae</taxon>
        <taxon>Rhizocola</taxon>
    </lineage>
</organism>
<feature type="coiled-coil region" evidence="1">
    <location>
        <begin position="192"/>
        <end position="219"/>
    </location>
</feature>
<dbReference type="Pfam" id="PF14257">
    <property type="entry name" value="DUF4349"/>
    <property type="match status" value="1"/>
</dbReference>
<feature type="chain" id="PRO_5038884929" evidence="4">
    <location>
        <begin position="33"/>
        <end position="310"/>
    </location>
</feature>
<comment type="caution">
    <text evidence="6">The sequence shown here is derived from an EMBL/GenBank/DDBJ whole genome shotgun (WGS) entry which is preliminary data.</text>
</comment>
<dbReference type="PROSITE" id="PS51257">
    <property type="entry name" value="PROKAR_LIPOPROTEIN"/>
    <property type="match status" value="1"/>
</dbReference>
<name>A0A8J3QGD7_9ACTN</name>
<dbReference type="RefSeq" id="WP_203912944.1">
    <property type="nucleotide sequence ID" value="NZ_BONY01000063.1"/>
</dbReference>
<feature type="region of interest" description="Disordered" evidence="2">
    <location>
        <begin position="30"/>
        <end position="69"/>
    </location>
</feature>
<dbReference type="AlphaFoldDB" id="A0A8J3QGD7"/>
<dbReference type="InterPro" id="IPR025645">
    <property type="entry name" value="DUF4349"/>
</dbReference>
<feature type="signal peptide" evidence="4">
    <location>
        <begin position="1"/>
        <end position="32"/>
    </location>
</feature>
<keyword evidence="3" id="KW-1133">Transmembrane helix</keyword>
<sequence length="310" mass="32486">MGRVGKGMKRIVFAALAVGALLLGGCSANDSAKPTSAEAPGAAPLRENAGGDAQTDQSKAMPPIDGVTATSGPVEGRALIYRGDITVRVEDVEIASGKVESIATKLGGHISSQKRVSGSRDAAASITMRVPSKSFDAAMTEIAGLGKEQSRGSNTEDVTEAIVDLDTRIAAQKASVDSVRKMFERAVALSDVVLLEKELSQRQAELASLEAKKRRLDDLVSLSTITISLAGPNTEIPVEKKRSPGFLGGLEAGWDAFVSSIQVILVVIGFMLPFLVAIAIPIVLYAWLARRKRRLAPAPPPNPGVPPLEG</sequence>
<evidence type="ECO:0000256" key="4">
    <source>
        <dbReference type="SAM" id="SignalP"/>
    </source>
</evidence>
<evidence type="ECO:0000259" key="5">
    <source>
        <dbReference type="Pfam" id="PF14257"/>
    </source>
</evidence>
<accession>A0A8J3QGD7</accession>
<evidence type="ECO:0000313" key="7">
    <source>
        <dbReference type="Proteomes" id="UP000612899"/>
    </source>
</evidence>
<evidence type="ECO:0000256" key="2">
    <source>
        <dbReference type="SAM" id="MobiDB-lite"/>
    </source>
</evidence>
<keyword evidence="3" id="KW-0812">Transmembrane</keyword>
<keyword evidence="3" id="KW-0472">Membrane</keyword>
<proteinExistence type="predicted"/>
<dbReference type="EMBL" id="BONY01000063">
    <property type="protein sequence ID" value="GIH09215.1"/>
    <property type="molecule type" value="Genomic_DNA"/>
</dbReference>
<protein>
    <submittedName>
        <fullName evidence="6">Lipoprotein</fullName>
    </submittedName>
</protein>
<evidence type="ECO:0000256" key="3">
    <source>
        <dbReference type="SAM" id="Phobius"/>
    </source>
</evidence>
<keyword evidence="1" id="KW-0175">Coiled coil</keyword>
<keyword evidence="7" id="KW-1185">Reference proteome</keyword>
<keyword evidence="6" id="KW-0449">Lipoprotein</keyword>
<gene>
    <name evidence="6" type="ORF">Rhe02_72820</name>
</gene>
<evidence type="ECO:0000256" key="1">
    <source>
        <dbReference type="SAM" id="Coils"/>
    </source>
</evidence>
<dbReference type="Proteomes" id="UP000612899">
    <property type="component" value="Unassembled WGS sequence"/>
</dbReference>